<evidence type="ECO:0000256" key="1">
    <source>
        <dbReference type="SAM" id="Phobius"/>
    </source>
</evidence>
<proteinExistence type="predicted"/>
<keyword evidence="1" id="KW-0812">Transmembrane</keyword>
<feature type="non-terminal residue" evidence="2">
    <location>
        <position position="1"/>
    </location>
</feature>
<feature type="non-terminal residue" evidence="2">
    <location>
        <position position="77"/>
    </location>
</feature>
<keyword evidence="1" id="KW-0472">Membrane</keyword>
<gene>
    <name evidence="2" type="ORF">QP229_13215</name>
</gene>
<dbReference type="EMBL" id="JASOIH010000700">
    <property type="protein sequence ID" value="MDK6900908.1"/>
    <property type="molecule type" value="Genomic_DNA"/>
</dbReference>
<evidence type="ECO:0000313" key="2">
    <source>
        <dbReference type="EMBL" id="MDK6900908.1"/>
    </source>
</evidence>
<dbReference type="AlphaFoldDB" id="A0AAW6XTC1"/>
<protein>
    <recommendedName>
        <fullName evidence="4">MMPL family transporter</fullName>
    </recommendedName>
</protein>
<name>A0AAW6XTC1_STRAG</name>
<feature type="transmembrane region" description="Helical" evidence="1">
    <location>
        <begin position="12"/>
        <end position="30"/>
    </location>
</feature>
<evidence type="ECO:0008006" key="4">
    <source>
        <dbReference type="Google" id="ProtNLM"/>
    </source>
</evidence>
<comment type="caution">
    <text evidence="2">The sequence shown here is derived from an EMBL/GenBank/DDBJ whole genome shotgun (WGS) entry which is preliminary data.</text>
</comment>
<dbReference type="RefSeq" id="WP_285312441.1">
    <property type="nucleotide sequence ID" value="NZ_JASOIH010000700.1"/>
</dbReference>
<organism evidence="2 3">
    <name type="scientific">Streptococcus agalactiae</name>
    <dbReference type="NCBI Taxonomy" id="1311"/>
    <lineage>
        <taxon>Bacteria</taxon>
        <taxon>Bacillati</taxon>
        <taxon>Bacillota</taxon>
        <taxon>Bacilli</taxon>
        <taxon>Lactobacillales</taxon>
        <taxon>Streptococcaceae</taxon>
        <taxon>Streptococcus</taxon>
    </lineage>
</organism>
<reference evidence="2" key="1">
    <citation type="submission" date="2023-05" db="EMBL/GenBank/DDBJ databases">
        <title>Cataloging the Phylogenetic Diversity of Human Bladder Bacteria.</title>
        <authorList>
            <person name="Du J."/>
        </authorList>
    </citation>
    <scope>NUCLEOTIDE SEQUENCE</scope>
    <source>
        <strain evidence="2">UMB8703</strain>
    </source>
</reference>
<evidence type="ECO:0000313" key="3">
    <source>
        <dbReference type="Proteomes" id="UP001230629"/>
    </source>
</evidence>
<feature type="transmembrane region" description="Helical" evidence="1">
    <location>
        <begin position="42"/>
        <end position="71"/>
    </location>
</feature>
<keyword evidence="1" id="KW-1133">Transmembrane helix</keyword>
<accession>A0AAW6XTC1</accession>
<sequence length="77" mass="8154">EGANEKPLTLRTIVGVILTAAGLFLTWTAATGKVTFSQPGIMLGVGAAALLFGIIALLPILARPIAWLLAWPLRIFR</sequence>
<dbReference type="Proteomes" id="UP001230629">
    <property type="component" value="Unassembled WGS sequence"/>
</dbReference>